<protein>
    <submittedName>
        <fullName evidence="3">FecR domain-containing protein</fullName>
    </submittedName>
</protein>
<evidence type="ECO:0000259" key="2">
    <source>
        <dbReference type="Pfam" id="PF04773"/>
    </source>
</evidence>
<dbReference type="Proteomes" id="UP001596501">
    <property type="component" value="Unassembled WGS sequence"/>
</dbReference>
<dbReference type="PANTHER" id="PTHR38731">
    <property type="entry name" value="LIPL45-RELATED LIPOPROTEIN-RELATED"/>
    <property type="match status" value="1"/>
</dbReference>
<comment type="caution">
    <text evidence="3">The sequence shown here is derived from an EMBL/GenBank/DDBJ whole genome shotgun (WGS) entry which is preliminary data.</text>
</comment>
<evidence type="ECO:0000256" key="1">
    <source>
        <dbReference type="SAM" id="SignalP"/>
    </source>
</evidence>
<feature type="chain" id="PRO_5045378840" evidence="1">
    <location>
        <begin position="22"/>
        <end position="153"/>
    </location>
</feature>
<sequence length="153" mass="15720">MWNKKLSLLLGASLLAWGAHAQNRAPATVGAIGFVKTAKGESFVDSGGQAVRAAEGTPLKVGDVVRTGADGAVGLTLKDNTVMSFGPSTRFTLEEYLFAPAKGDLKLGGRLTSGSLHYVSGLIAKARPEAVAVKTPTGTIGVRGTRFVVVVAP</sequence>
<dbReference type="RefSeq" id="WP_382224868.1">
    <property type="nucleotide sequence ID" value="NZ_JBHTCA010000012.1"/>
</dbReference>
<dbReference type="EMBL" id="JBHTCA010000012">
    <property type="protein sequence ID" value="MFC7410180.1"/>
    <property type="molecule type" value="Genomic_DNA"/>
</dbReference>
<proteinExistence type="predicted"/>
<dbReference type="Pfam" id="PF04773">
    <property type="entry name" value="FecR"/>
    <property type="match status" value="1"/>
</dbReference>
<dbReference type="InterPro" id="IPR006860">
    <property type="entry name" value="FecR"/>
</dbReference>
<dbReference type="PANTHER" id="PTHR38731:SF3">
    <property type="entry name" value="BLL6125 PROTEIN"/>
    <property type="match status" value="1"/>
</dbReference>
<accession>A0ABW2QLA3</accession>
<evidence type="ECO:0000313" key="4">
    <source>
        <dbReference type="Proteomes" id="UP001596501"/>
    </source>
</evidence>
<feature type="signal peptide" evidence="1">
    <location>
        <begin position="1"/>
        <end position="21"/>
    </location>
</feature>
<name>A0ABW2QLA3_9BURK</name>
<reference evidence="4" key="1">
    <citation type="journal article" date="2019" name="Int. J. Syst. Evol. Microbiol.">
        <title>The Global Catalogue of Microorganisms (GCM) 10K type strain sequencing project: providing services to taxonomists for standard genome sequencing and annotation.</title>
        <authorList>
            <consortium name="The Broad Institute Genomics Platform"/>
            <consortium name="The Broad Institute Genome Sequencing Center for Infectious Disease"/>
            <person name="Wu L."/>
            <person name="Ma J."/>
        </authorList>
    </citation>
    <scope>NUCLEOTIDE SEQUENCE [LARGE SCALE GENOMIC DNA]</scope>
    <source>
        <strain evidence="4">CGMCC 1.12371</strain>
    </source>
</reference>
<evidence type="ECO:0000313" key="3">
    <source>
        <dbReference type="EMBL" id="MFC7410180.1"/>
    </source>
</evidence>
<gene>
    <name evidence="3" type="ORF">ACFQPB_15030</name>
</gene>
<keyword evidence="4" id="KW-1185">Reference proteome</keyword>
<organism evidence="3 4">
    <name type="scientific">Hydrogenophaga atypica</name>
    <dbReference type="NCBI Taxonomy" id="249409"/>
    <lineage>
        <taxon>Bacteria</taxon>
        <taxon>Pseudomonadati</taxon>
        <taxon>Pseudomonadota</taxon>
        <taxon>Betaproteobacteria</taxon>
        <taxon>Burkholderiales</taxon>
        <taxon>Comamonadaceae</taxon>
        <taxon>Hydrogenophaga</taxon>
    </lineage>
</organism>
<feature type="domain" description="FecR protein" evidence="2">
    <location>
        <begin position="63"/>
        <end position="149"/>
    </location>
</feature>
<keyword evidence="1" id="KW-0732">Signal</keyword>